<sequence>MCENTFQPSENVSIRVVGRCRPLTAEEVDKGGKSVVKTSGGDKLVVEAAGKEQSYSLDGAFGPDSKNAQIFHDKCDSVLQRAMDGYNVTIMAFGATGSGKSYLMAGNDQDPGIAPLVIQQLFQHMRQKSNKEFMVTASFVEILDEKMMDLLNPHNNPMAVRQHVIKGIFVDGLSEMVARTGEELGELYEQGRRARRIGSSDINAHRARAHAIFTITVEQKERQSSKVGVRSTITLAELAGCEAADSADPKVLAGTQGILNVLSALGDSKQKGGHIPYRESVVSRLLQDSLGGNAITLMLVAVSPLDKSYQKTNSALQYATFARSIKNHVRMNLDDTQDTVAELRQEISRLRDKIAGSTEPSRDDVAKMEDLVSDLQLAKKQTWEEKERQSARFEEERKINLANKGILEWVMDSMKKGNRELQEKILLLQKERDQLSLQYKEKRQVVDALKEELQHKINDYTKFTESGKKSESETKKLVGAIHELKERQKRETEALKRIKEQLRAVQDRQQKEREDAHTQMNKVELEERKRMEQEHKAMVEEEMEQAKRDLENDMAEIQVRLREHQFLLYIHMREAEGHQYSTKEGAQLEKALAELKADKPVIAMKLQTLQQEKEHLVTELEGVYAMHKEQLELQQLQHYQTFRSYREMFEEQKAAIDQRYRHLLEDCIQDAVFLSSRNSELTAENQSLKQQIAEMKDVVTKLGGKIPSS</sequence>
<dbReference type="Proteomes" id="UP001519460">
    <property type="component" value="Unassembled WGS sequence"/>
</dbReference>
<keyword evidence="2" id="KW-0963">Cytoplasm</keyword>
<dbReference type="AlphaFoldDB" id="A0ABD0KF50"/>
<dbReference type="PRINTS" id="PR00380">
    <property type="entry name" value="KINESINHEAVY"/>
</dbReference>
<evidence type="ECO:0000313" key="11">
    <source>
        <dbReference type="Proteomes" id="UP001519460"/>
    </source>
</evidence>
<keyword evidence="4 7" id="KW-0067">ATP-binding</keyword>
<dbReference type="InterPro" id="IPR036961">
    <property type="entry name" value="Kinesin_motor_dom_sf"/>
</dbReference>
<evidence type="ECO:0000259" key="9">
    <source>
        <dbReference type="PROSITE" id="PS50067"/>
    </source>
</evidence>
<feature type="coiled-coil region" evidence="8">
    <location>
        <begin position="326"/>
        <end position="353"/>
    </location>
</feature>
<dbReference type="PANTHER" id="PTHR47969:SF15">
    <property type="entry name" value="CHROMOSOME-ASSOCIATED KINESIN KIF4A-RELATED"/>
    <property type="match status" value="1"/>
</dbReference>
<comment type="similarity">
    <text evidence="7">Belongs to the TRAFAC class myosin-kinesin ATPase superfamily. Kinesin family.</text>
</comment>
<protein>
    <recommendedName>
        <fullName evidence="9">Kinesin motor domain-containing protein</fullName>
    </recommendedName>
</protein>
<evidence type="ECO:0000256" key="6">
    <source>
        <dbReference type="ARBA" id="ARBA00023212"/>
    </source>
</evidence>
<evidence type="ECO:0000256" key="3">
    <source>
        <dbReference type="ARBA" id="ARBA00022741"/>
    </source>
</evidence>
<dbReference type="GO" id="GO:0003774">
    <property type="term" value="F:cytoskeletal motor activity"/>
    <property type="evidence" value="ECO:0007669"/>
    <property type="project" value="UniProtKB-UniRule"/>
</dbReference>
<accession>A0ABD0KF50</accession>
<gene>
    <name evidence="10" type="ORF">BaRGS_00023147</name>
</gene>
<dbReference type="SUPFAM" id="SSF52540">
    <property type="entry name" value="P-loop containing nucleoside triphosphate hydrolases"/>
    <property type="match status" value="1"/>
</dbReference>
<evidence type="ECO:0000256" key="7">
    <source>
        <dbReference type="PROSITE-ProRule" id="PRU00283"/>
    </source>
</evidence>
<dbReference type="SMART" id="SM00129">
    <property type="entry name" value="KISc"/>
    <property type="match status" value="1"/>
</dbReference>
<keyword evidence="7" id="KW-0505">Motor protein</keyword>
<keyword evidence="3 7" id="KW-0547">Nucleotide-binding</keyword>
<name>A0ABD0KF50_9CAEN</name>
<dbReference type="PANTHER" id="PTHR47969">
    <property type="entry name" value="CHROMOSOME-ASSOCIATED KINESIN KIF4A-RELATED"/>
    <property type="match status" value="1"/>
</dbReference>
<feature type="domain" description="Kinesin motor" evidence="9">
    <location>
        <begin position="13"/>
        <end position="325"/>
    </location>
</feature>
<comment type="subcellular location">
    <subcellularLocation>
        <location evidence="1">Cytoplasm</location>
        <location evidence="1">Cytoskeleton</location>
    </subcellularLocation>
</comment>
<dbReference type="PROSITE" id="PS50067">
    <property type="entry name" value="KINESIN_MOTOR_2"/>
    <property type="match status" value="1"/>
</dbReference>
<dbReference type="InterPro" id="IPR027640">
    <property type="entry name" value="Kinesin-like_fam"/>
</dbReference>
<dbReference type="InterPro" id="IPR001752">
    <property type="entry name" value="Kinesin_motor_dom"/>
</dbReference>
<feature type="non-terminal residue" evidence="10">
    <location>
        <position position="709"/>
    </location>
</feature>
<evidence type="ECO:0000256" key="8">
    <source>
        <dbReference type="SAM" id="Coils"/>
    </source>
</evidence>
<feature type="coiled-coil region" evidence="8">
    <location>
        <begin position="411"/>
        <end position="567"/>
    </location>
</feature>
<evidence type="ECO:0000313" key="10">
    <source>
        <dbReference type="EMBL" id="KAK7485572.1"/>
    </source>
</evidence>
<reference evidence="10 11" key="1">
    <citation type="journal article" date="2023" name="Sci. Data">
        <title>Genome assembly of the Korean intertidal mud-creeper Batillaria attramentaria.</title>
        <authorList>
            <person name="Patra A.K."/>
            <person name="Ho P.T."/>
            <person name="Jun S."/>
            <person name="Lee S.J."/>
            <person name="Kim Y."/>
            <person name="Won Y.J."/>
        </authorList>
    </citation>
    <scope>NUCLEOTIDE SEQUENCE [LARGE SCALE GENOMIC DNA]</scope>
    <source>
        <strain evidence="10">Wonlab-2016</strain>
    </source>
</reference>
<proteinExistence type="inferred from homology"/>
<keyword evidence="6" id="KW-0206">Cytoskeleton</keyword>
<dbReference type="Gene3D" id="3.40.850.10">
    <property type="entry name" value="Kinesin motor domain"/>
    <property type="match status" value="1"/>
</dbReference>
<dbReference type="EMBL" id="JACVVK020000192">
    <property type="protein sequence ID" value="KAK7485572.1"/>
    <property type="molecule type" value="Genomic_DNA"/>
</dbReference>
<keyword evidence="11" id="KW-1185">Reference proteome</keyword>
<comment type="caution">
    <text evidence="10">The sequence shown here is derived from an EMBL/GenBank/DDBJ whole genome shotgun (WGS) entry which is preliminary data.</text>
</comment>
<evidence type="ECO:0000256" key="2">
    <source>
        <dbReference type="ARBA" id="ARBA00022490"/>
    </source>
</evidence>
<organism evidence="10 11">
    <name type="scientific">Batillaria attramentaria</name>
    <dbReference type="NCBI Taxonomy" id="370345"/>
    <lineage>
        <taxon>Eukaryota</taxon>
        <taxon>Metazoa</taxon>
        <taxon>Spiralia</taxon>
        <taxon>Lophotrochozoa</taxon>
        <taxon>Mollusca</taxon>
        <taxon>Gastropoda</taxon>
        <taxon>Caenogastropoda</taxon>
        <taxon>Sorbeoconcha</taxon>
        <taxon>Cerithioidea</taxon>
        <taxon>Batillariidae</taxon>
        <taxon>Batillaria</taxon>
    </lineage>
</organism>
<feature type="binding site" evidence="7">
    <location>
        <begin position="94"/>
        <end position="101"/>
    </location>
    <ligand>
        <name>ATP</name>
        <dbReference type="ChEBI" id="CHEBI:30616"/>
    </ligand>
</feature>
<feature type="coiled-coil region" evidence="8">
    <location>
        <begin position="671"/>
        <end position="698"/>
    </location>
</feature>
<evidence type="ECO:0000256" key="1">
    <source>
        <dbReference type="ARBA" id="ARBA00004245"/>
    </source>
</evidence>
<dbReference type="GO" id="GO:0005524">
    <property type="term" value="F:ATP binding"/>
    <property type="evidence" value="ECO:0007669"/>
    <property type="project" value="UniProtKB-UniRule"/>
</dbReference>
<evidence type="ECO:0000256" key="5">
    <source>
        <dbReference type="ARBA" id="ARBA00023054"/>
    </source>
</evidence>
<dbReference type="Pfam" id="PF00225">
    <property type="entry name" value="Kinesin"/>
    <property type="match status" value="1"/>
</dbReference>
<dbReference type="InterPro" id="IPR027417">
    <property type="entry name" value="P-loop_NTPase"/>
</dbReference>
<evidence type="ECO:0000256" key="4">
    <source>
        <dbReference type="ARBA" id="ARBA00022840"/>
    </source>
</evidence>
<keyword evidence="5 8" id="KW-0175">Coiled coil</keyword>
<dbReference type="GO" id="GO:0005856">
    <property type="term" value="C:cytoskeleton"/>
    <property type="evidence" value="ECO:0007669"/>
    <property type="project" value="UniProtKB-SubCell"/>
</dbReference>